<dbReference type="CDD" id="cd00190">
    <property type="entry name" value="Tryp_SPc"/>
    <property type="match status" value="1"/>
</dbReference>
<feature type="signal peptide" evidence="9">
    <location>
        <begin position="1"/>
        <end position="18"/>
    </location>
</feature>
<reference evidence="11 12" key="1">
    <citation type="journal article" date="2011" name="Cell">
        <title>The monarch butterfly genome yields insights into long-distance migration.</title>
        <authorList>
            <person name="Zhan S."/>
            <person name="Merlin C."/>
            <person name="Boore J.L."/>
            <person name="Reppert S.M."/>
        </authorList>
    </citation>
    <scope>NUCLEOTIDE SEQUENCE [LARGE SCALE GENOMIC DNA]</scope>
    <source>
        <strain evidence="11">F-2</strain>
    </source>
</reference>
<dbReference type="EMBL" id="AGBW02011440">
    <property type="protein sequence ID" value="OWR46654.1"/>
    <property type="molecule type" value="Genomic_DNA"/>
</dbReference>
<keyword evidence="3 9" id="KW-0732">Signal</keyword>
<evidence type="ECO:0000256" key="4">
    <source>
        <dbReference type="ARBA" id="ARBA00022801"/>
    </source>
</evidence>
<dbReference type="InParanoid" id="A0A212EYY4"/>
<keyword evidence="4 8" id="KW-0378">Hydrolase</keyword>
<dbReference type="SMART" id="SM00020">
    <property type="entry name" value="Tryp_SPc"/>
    <property type="match status" value="1"/>
</dbReference>
<feature type="chain" id="PRO_5012058202" evidence="9">
    <location>
        <begin position="19"/>
        <end position="262"/>
    </location>
</feature>
<dbReference type="PROSITE" id="PS50240">
    <property type="entry name" value="TRYPSIN_DOM"/>
    <property type="match status" value="1"/>
</dbReference>
<dbReference type="PROSITE" id="PS00134">
    <property type="entry name" value="TRYPSIN_HIS"/>
    <property type="match status" value="1"/>
</dbReference>
<comment type="caution">
    <text evidence="11">The sequence shown here is derived from an EMBL/GenBank/DDBJ whole genome shotgun (WGS) entry which is preliminary data.</text>
</comment>
<keyword evidence="6" id="KW-0865">Zymogen</keyword>
<dbReference type="InterPro" id="IPR033116">
    <property type="entry name" value="TRYPSIN_SER"/>
</dbReference>
<evidence type="ECO:0000313" key="11">
    <source>
        <dbReference type="EMBL" id="OWR46654.1"/>
    </source>
</evidence>
<dbReference type="GO" id="GO:0004252">
    <property type="term" value="F:serine-type endopeptidase activity"/>
    <property type="evidence" value="ECO:0007669"/>
    <property type="project" value="InterPro"/>
</dbReference>
<proteinExistence type="inferred from homology"/>
<keyword evidence="2 8" id="KW-0645">Protease</keyword>
<evidence type="ECO:0000256" key="9">
    <source>
        <dbReference type="SAM" id="SignalP"/>
    </source>
</evidence>
<evidence type="ECO:0000256" key="7">
    <source>
        <dbReference type="ARBA" id="ARBA00023157"/>
    </source>
</evidence>
<organism evidence="11 12">
    <name type="scientific">Danaus plexippus plexippus</name>
    <dbReference type="NCBI Taxonomy" id="278856"/>
    <lineage>
        <taxon>Eukaryota</taxon>
        <taxon>Metazoa</taxon>
        <taxon>Ecdysozoa</taxon>
        <taxon>Arthropoda</taxon>
        <taxon>Hexapoda</taxon>
        <taxon>Insecta</taxon>
        <taxon>Pterygota</taxon>
        <taxon>Neoptera</taxon>
        <taxon>Endopterygota</taxon>
        <taxon>Lepidoptera</taxon>
        <taxon>Glossata</taxon>
        <taxon>Ditrysia</taxon>
        <taxon>Papilionoidea</taxon>
        <taxon>Nymphalidae</taxon>
        <taxon>Danainae</taxon>
        <taxon>Danaini</taxon>
        <taxon>Danaina</taxon>
        <taxon>Danaus</taxon>
        <taxon>Danaus</taxon>
    </lineage>
</organism>
<feature type="domain" description="Peptidase S1" evidence="10">
    <location>
        <begin position="28"/>
        <end position="259"/>
    </location>
</feature>
<dbReference type="Gene3D" id="2.40.10.10">
    <property type="entry name" value="Trypsin-like serine proteases"/>
    <property type="match status" value="1"/>
</dbReference>
<dbReference type="Pfam" id="PF00089">
    <property type="entry name" value="Trypsin"/>
    <property type="match status" value="1"/>
</dbReference>
<sequence length="262" mass="28385">MRPETVLIFMLGLSFVSSSPTSIEVNRIVNGVKADIKDVPYQAILQKRTNYGWSFTCGAAVISTRFVLTAAHCVRAYEREPEGIRVIVGSSMRNSGGTALDVLKVIPHHSYSPLTLINDIAMIKTKTSMNFGVSLKAVDIPTPDFHLPDGSNVLVSGYGLMNYGGLPSSSLRAAYVNVVSQGLCRIAYRDIIVITDGMLCACADNPPRDACQGDSGGPLVYENTIVGIVSFGEGCANRTYPGVYTRVSEYYAWINENLLEVN</sequence>
<dbReference type="InterPro" id="IPR050430">
    <property type="entry name" value="Peptidase_S1"/>
</dbReference>
<dbReference type="SUPFAM" id="SSF50494">
    <property type="entry name" value="Trypsin-like serine proteases"/>
    <property type="match status" value="1"/>
</dbReference>
<evidence type="ECO:0000256" key="1">
    <source>
        <dbReference type="ARBA" id="ARBA00007664"/>
    </source>
</evidence>
<dbReference type="InterPro" id="IPR009003">
    <property type="entry name" value="Peptidase_S1_PA"/>
</dbReference>
<dbReference type="InterPro" id="IPR018114">
    <property type="entry name" value="TRYPSIN_HIS"/>
</dbReference>
<dbReference type="PROSITE" id="PS00135">
    <property type="entry name" value="TRYPSIN_SER"/>
    <property type="match status" value="1"/>
</dbReference>
<dbReference type="PANTHER" id="PTHR24276">
    <property type="entry name" value="POLYSERASE-RELATED"/>
    <property type="match status" value="1"/>
</dbReference>
<dbReference type="InterPro" id="IPR043504">
    <property type="entry name" value="Peptidase_S1_PA_chymotrypsin"/>
</dbReference>
<dbReference type="FunFam" id="2.40.10.10:FF:000077">
    <property type="entry name" value="Predicted protein"/>
    <property type="match status" value="1"/>
</dbReference>
<dbReference type="InterPro" id="IPR001314">
    <property type="entry name" value="Peptidase_S1A"/>
</dbReference>
<evidence type="ECO:0000259" key="10">
    <source>
        <dbReference type="PROSITE" id="PS50240"/>
    </source>
</evidence>
<evidence type="ECO:0000256" key="6">
    <source>
        <dbReference type="ARBA" id="ARBA00023145"/>
    </source>
</evidence>
<evidence type="ECO:0000256" key="8">
    <source>
        <dbReference type="RuleBase" id="RU363034"/>
    </source>
</evidence>
<evidence type="ECO:0000256" key="3">
    <source>
        <dbReference type="ARBA" id="ARBA00022729"/>
    </source>
</evidence>
<evidence type="ECO:0000313" key="12">
    <source>
        <dbReference type="Proteomes" id="UP000007151"/>
    </source>
</evidence>
<dbReference type="InterPro" id="IPR001254">
    <property type="entry name" value="Trypsin_dom"/>
</dbReference>
<dbReference type="Proteomes" id="UP000007151">
    <property type="component" value="Unassembled WGS sequence"/>
</dbReference>
<name>A0A212EYY4_DANPL</name>
<keyword evidence="12" id="KW-1185">Reference proteome</keyword>
<dbReference type="AlphaFoldDB" id="A0A212EYY4"/>
<comment type="similarity">
    <text evidence="1">Belongs to the peptidase S1 family.</text>
</comment>
<protein>
    <submittedName>
        <fullName evidence="11">Seminal fluid protein CSSFP037</fullName>
    </submittedName>
</protein>
<keyword evidence="7" id="KW-1015">Disulfide bond</keyword>
<gene>
    <name evidence="11" type="ORF">KGM_201255</name>
</gene>
<evidence type="ECO:0000256" key="2">
    <source>
        <dbReference type="ARBA" id="ARBA00022670"/>
    </source>
</evidence>
<accession>A0A212EYY4</accession>
<keyword evidence="5 8" id="KW-0720">Serine protease</keyword>
<dbReference type="KEGG" id="dpl:KGM_201255"/>
<evidence type="ECO:0000256" key="5">
    <source>
        <dbReference type="ARBA" id="ARBA00022825"/>
    </source>
</evidence>
<dbReference type="PANTHER" id="PTHR24276:SF91">
    <property type="entry name" value="AT26814P-RELATED"/>
    <property type="match status" value="1"/>
</dbReference>
<dbReference type="eggNOG" id="KOG3627">
    <property type="taxonomic scope" value="Eukaryota"/>
</dbReference>
<dbReference type="PRINTS" id="PR00722">
    <property type="entry name" value="CHYMOTRYPSIN"/>
</dbReference>
<dbReference type="GO" id="GO:0006508">
    <property type="term" value="P:proteolysis"/>
    <property type="evidence" value="ECO:0007669"/>
    <property type="project" value="UniProtKB-KW"/>
</dbReference>
<dbReference type="STRING" id="278856.A0A212EYY4"/>